<organism evidence="2 3">
    <name type="scientific">Phytophthora infestans</name>
    <name type="common">Potato late blight agent</name>
    <name type="synonym">Botrytis infestans</name>
    <dbReference type="NCBI Taxonomy" id="4787"/>
    <lineage>
        <taxon>Eukaryota</taxon>
        <taxon>Sar</taxon>
        <taxon>Stramenopiles</taxon>
        <taxon>Oomycota</taxon>
        <taxon>Peronosporomycetes</taxon>
        <taxon>Peronosporales</taxon>
        <taxon>Peronosporaceae</taxon>
        <taxon>Phytophthora</taxon>
    </lineage>
</organism>
<comment type="caution">
    <text evidence="2">The sequence shown here is derived from an EMBL/GenBank/DDBJ whole genome shotgun (WGS) entry which is preliminary data.</text>
</comment>
<dbReference type="InterPro" id="IPR004875">
    <property type="entry name" value="DDE_SF_endonuclease_dom"/>
</dbReference>
<keyword evidence="2" id="KW-0540">Nuclease</keyword>
<reference evidence="2" key="1">
    <citation type="submission" date="2020-03" db="EMBL/GenBank/DDBJ databases">
        <title>Hybrid Assembly of Korean Phytophthora infestans isolates.</title>
        <authorList>
            <person name="Prokchorchik M."/>
            <person name="Lee Y."/>
            <person name="Seo J."/>
            <person name="Cho J.-H."/>
            <person name="Park Y.-E."/>
            <person name="Jang D.-C."/>
            <person name="Im J.-S."/>
            <person name="Choi J.-G."/>
            <person name="Park H.-J."/>
            <person name="Lee G.-B."/>
            <person name="Lee Y.-G."/>
            <person name="Hong S.-Y."/>
            <person name="Cho K."/>
            <person name="Sohn K.H."/>
        </authorList>
    </citation>
    <scope>NUCLEOTIDE SEQUENCE</scope>
    <source>
        <strain evidence="2">KR_2_A2</strain>
    </source>
</reference>
<gene>
    <name evidence="2" type="ORF">GN958_ATG17208</name>
</gene>
<sequence>VTAAETAPVSAVAASLSVHRSTVYSGKNVLPFLQTKILEAIATFFSSAHQALRYYPYVEEIRNTRKLCLTTKCLTLMIAKFDGDFAAARQYTALHSWTVRFLKRNRLVVRRIIHKGTKLRNEMQDVDDAFDNSVNVAVEEDGNAAVEEDGVYLFHTSYNTKYAGLFNMDQTTVCMDNPGRLTIDYCGAKNVDVAQGTAVNSGRSSGFLCASETGKKLAPFVVFAGVPGGPESQEVSDPSFGDSSVVHTVQPKAFCDHSIMMEWIKKLRLILFIWRPSISGCRILLLDSLKVHKMTSVREHLEDACVTQVQYTPAGITGLSQPMDVSVMRSFKAKIQDLYLMHHIEHPFSSTAGDRRAMLSHLVGAAWVSVKPETIVYGFRKAKLLPIGPRDAPGAFRTYLRPLPEDSVVDEVEHDSE</sequence>
<keyword evidence="2" id="KW-0255">Endonuclease</keyword>
<evidence type="ECO:0000313" key="2">
    <source>
        <dbReference type="EMBL" id="KAF4133871.1"/>
    </source>
</evidence>
<evidence type="ECO:0000313" key="3">
    <source>
        <dbReference type="Proteomes" id="UP000704712"/>
    </source>
</evidence>
<dbReference type="Pfam" id="PF03184">
    <property type="entry name" value="DDE_1"/>
    <property type="match status" value="1"/>
</dbReference>
<feature type="domain" description="DDE-1" evidence="1">
    <location>
        <begin position="207"/>
        <end position="379"/>
    </location>
</feature>
<protein>
    <submittedName>
        <fullName evidence="2">DDE superfamily endonuclease</fullName>
    </submittedName>
</protein>
<feature type="non-terminal residue" evidence="2">
    <location>
        <position position="417"/>
    </location>
</feature>
<dbReference type="GO" id="GO:0004519">
    <property type="term" value="F:endonuclease activity"/>
    <property type="evidence" value="ECO:0007669"/>
    <property type="project" value="UniProtKB-KW"/>
</dbReference>
<dbReference type="Proteomes" id="UP000704712">
    <property type="component" value="Unassembled WGS sequence"/>
</dbReference>
<name>A0A8S9TYQ9_PHYIN</name>
<dbReference type="EMBL" id="JAACNO010002359">
    <property type="protein sequence ID" value="KAF4133871.1"/>
    <property type="molecule type" value="Genomic_DNA"/>
</dbReference>
<proteinExistence type="predicted"/>
<keyword evidence="2" id="KW-0378">Hydrolase</keyword>
<dbReference type="AlphaFoldDB" id="A0A8S9TYQ9"/>
<evidence type="ECO:0000259" key="1">
    <source>
        <dbReference type="Pfam" id="PF03184"/>
    </source>
</evidence>
<accession>A0A8S9TYQ9</accession>
<dbReference type="GO" id="GO:0003676">
    <property type="term" value="F:nucleic acid binding"/>
    <property type="evidence" value="ECO:0007669"/>
    <property type="project" value="InterPro"/>
</dbReference>